<dbReference type="AlphaFoldDB" id="A0AAN8FXG3"/>
<feature type="transmembrane region" description="Helical" evidence="1">
    <location>
        <begin position="122"/>
        <end position="145"/>
    </location>
</feature>
<feature type="transmembrane region" description="Helical" evidence="1">
    <location>
        <begin position="72"/>
        <end position="92"/>
    </location>
</feature>
<dbReference type="EMBL" id="WIXE01008756">
    <property type="protein sequence ID" value="KAK5979015.1"/>
    <property type="molecule type" value="Genomic_DNA"/>
</dbReference>
<reference evidence="2 3" key="1">
    <citation type="submission" date="2019-10" db="EMBL/GenBank/DDBJ databases">
        <title>Assembly and Annotation for the nematode Trichostrongylus colubriformis.</title>
        <authorList>
            <person name="Martin J."/>
        </authorList>
    </citation>
    <scope>NUCLEOTIDE SEQUENCE [LARGE SCALE GENOMIC DNA]</scope>
    <source>
        <strain evidence="2">G859</strain>
        <tissue evidence="2">Whole worm</tissue>
    </source>
</reference>
<evidence type="ECO:0000256" key="1">
    <source>
        <dbReference type="SAM" id="Phobius"/>
    </source>
</evidence>
<accession>A0AAN8FXG3</accession>
<evidence type="ECO:0000313" key="3">
    <source>
        <dbReference type="Proteomes" id="UP001331761"/>
    </source>
</evidence>
<evidence type="ECO:0000313" key="2">
    <source>
        <dbReference type="EMBL" id="KAK5979015.1"/>
    </source>
</evidence>
<feature type="transmembrane region" description="Helical" evidence="1">
    <location>
        <begin position="12"/>
        <end position="32"/>
    </location>
</feature>
<dbReference type="Proteomes" id="UP001331761">
    <property type="component" value="Unassembled WGS sequence"/>
</dbReference>
<keyword evidence="1" id="KW-0472">Membrane</keyword>
<keyword evidence="1" id="KW-1133">Transmembrane helix</keyword>
<gene>
    <name evidence="2" type="ORF">GCK32_010223</name>
</gene>
<keyword evidence="1" id="KW-0812">Transmembrane</keyword>
<proteinExistence type="predicted"/>
<protein>
    <submittedName>
        <fullName evidence="2">Uncharacterized protein</fullName>
    </submittedName>
</protein>
<feature type="transmembrane region" description="Helical" evidence="1">
    <location>
        <begin position="157"/>
        <end position="175"/>
    </location>
</feature>
<keyword evidence="3" id="KW-1185">Reference proteome</keyword>
<feature type="transmembrane region" description="Helical" evidence="1">
    <location>
        <begin position="98"/>
        <end position="115"/>
    </location>
</feature>
<comment type="caution">
    <text evidence="2">The sequence shown here is derived from an EMBL/GenBank/DDBJ whole genome shotgun (WGS) entry which is preliminary data.</text>
</comment>
<organism evidence="2 3">
    <name type="scientific">Trichostrongylus colubriformis</name>
    <name type="common">Black scour worm</name>
    <dbReference type="NCBI Taxonomy" id="6319"/>
    <lineage>
        <taxon>Eukaryota</taxon>
        <taxon>Metazoa</taxon>
        <taxon>Ecdysozoa</taxon>
        <taxon>Nematoda</taxon>
        <taxon>Chromadorea</taxon>
        <taxon>Rhabditida</taxon>
        <taxon>Rhabditina</taxon>
        <taxon>Rhabditomorpha</taxon>
        <taxon>Strongyloidea</taxon>
        <taxon>Trichostrongylidae</taxon>
        <taxon>Trichostrongylus</taxon>
    </lineage>
</organism>
<sequence>MILIHHRITMQFLVRLIHFATMPAIIIEYLLITEHTRSELERTVAEGITQHCEYSSKRARAGSDNGCRDNEMFLIVLAMLMLIFSLIDLVSYKHSDGLEILIHIVLVTLIIVEVVKKSLTCMLIALILLIILVILHILTLIYFVFFSDAKLAPWNSIVSIIIGVIVTVTCIYACISANTLRKEY</sequence>
<name>A0AAN8FXG3_TRICO</name>